<dbReference type="InParanoid" id="A0A0C3BXJ8"/>
<reference evidence="2" key="2">
    <citation type="submission" date="2015-01" db="EMBL/GenBank/DDBJ databases">
        <title>Evolutionary Origins and Diversification of the Mycorrhizal Mutualists.</title>
        <authorList>
            <consortium name="DOE Joint Genome Institute"/>
            <consortium name="Mycorrhizal Genomics Consortium"/>
            <person name="Kohler A."/>
            <person name="Kuo A."/>
            <person name="Nagy L.G."/>
            <person name="Floudas D."/>
            <person name="Copeland A."/>
            <person name="Barry K.W."/>
            <person name="Cichocki N."/>
            <person name="Veneault-Fourrey C."/>
            <person name="LaButti K."/>
            <person name="Lindquist E.A."/>
            <person name="Lipzen A."/>
            <person name="Lundell T."/>
            <person name="Morin E."/>
            <person name="Murat C."/>
            <person name="Riley R."/>
            <person name="Ohm R."/>
            <person name="Sun H."/>
            <person name="Tunlid A."/>
            <person name="Henrissat B."/>
            <person name="Grigoriev I.V."/>
            <person name="Hibbett D.S."/>
            <person name="Martin F."/>
        </authorList>
    </citation>
    <scope>NUCLEOTIDE SEQUENCE [LARGE SCALE GENOMIC DNA]</scope>
    <source>
        <strain evidence="2">F 1598</strain>
    </source>
</reference>
<dbReference type="OrthoDB" id="2803783at2759"/>
<feature type="non-terminal residue" evidence="1">
    <location>
        <position position="1"/>
    </location>
</feature>
<evidence type="ECO:0000313" key="1">
    <source>
        <dbReference type="EMBL" id="KIM91273.1"/>
    </source>
</evidence>
<accession>A0A0C3BXJ8</accession>
<dbReference type="HOGENOM" id="CLU_118656_1_0_1"/>
<keyword evidence="2" id="KW-1185">Reference proteome</keyword>
<organism evidence="1 2">
    <name type="scientific">Piloderma croceum (strain F 1598)</name>
    <dbReference type="NCBI Taxonomy" id="765440"/>
    <lineage>
        <taxon>Eukaryota</taxon>
        <taxon>Fungi</taxon>
        <taxon>Dikarya</taxon>
        <taxon>Basidiomycota</taxon>
        <taxon>Agaricomycotina</taxon>
        <taxon>Agaricomycetes</taxon>
        <taxon>Agaricomycetidae</taxon>
        <taxon>Atheliales</taxon>
        <taxon>Atheliaceae</taxon>
        <taxon>Piloderma</taxon>
    </lineage>
</organism>
<reference evidence="1 2" key="1">
    <citation type="submission" date="2014-04" db="EMBL/GenBank/DDBJ databases">
        <authorList>
            <consortium name="DOE Joint Genome Institute"/>
            <person name="Kuo A."/>
            <person name="Tarkka M."/>
            <person name="Buscot F."/>
            <person name="Kohler A."/>
            <person name="Nagy L.G."/>
            <person name="Floudas D."/>
            <person name="Copeland A."/>
            <person name="Barry K.W."/>
            <person name="Cichocki N."/>
            <person name="Veneault-Fourrey C."/>
            <person name="LaButti K."/>
            <person name="Lindquist E.A."/>
            <person name="Lipzen A."/>
            <person name="Lundell T."/>
            <person name="Morin E."/>
            <person name="Murat C."/>
            <person name="Sun H."/>
            <person name="Tunlid A."/>
            <person name="Henrissat B."/>
            <person name="Grigoriev I.V."/>
            <person name="Hibbett D.S."/>
            <person name="Martin F."/>
            <person name="Nordberg H.P."/>
            <person name="Cantor M.N."/>
            <person name="Hua S.X."/>
        </authorList>
    </citation>
    <scope>NUCLEOTIDE SEQUENCE [LARGE SCALE GENOMIC DNA]</scope>
    <source>
        <strain evidence="1 2">F 1598</strain>
    </source>
</reference>
<gene>
    <name evidence="1" type="ORF">PILCRDRAFT_40188</name>
</gene>
<proteinExistence type="predicted"/>
<dbReference type="AlphaFoldDB" id="A0A0C3BXJ8"/>
<sequence>IKMWLEYEALLGYPDNSRKNRLTNKSRPQQVYDWMQRHRLWDKAPPMDKSSEFGALWKVWWALLQPEWRIVDSWPLLRKESVNEGWANLMKGGGNGFVLVILSLSWWMMREKDETRAIVESSAAFEDVEWALQQM</sequence>
<name>A0A0C3BXJ8_PILCF</name>
<dbReference type="Proteomes" id="UP000054166">
    <property type="component" value="Unassembled WGS sequence"/>
</dbReference>
<dbReference type="EMBL" id="KN832972">
    <property type="protein sequence ID" value="KIM91273.1"/>
    <property type="molecule type" value="Genomic_DNA"/>
</dbReference>
<protein>
    <submittedName>
        <fullName evidence="1">Uncharacterized protein</fullName>
    </submittedName>
</protein>
<feature type="non-terminal residue" evidence="1">
    <location>
        <position position="135"/>
    </location>
</feature>
<evidence type="ECO:0000313" key="2">
    <source>
        <dbReference type="Proteomes" id="UP000054166"/>
    </source>
</evidence>
<dbReference type="STRING" id="765440.A0A0C3BXJ8"/>